<gene>
    <name evidence="1" type="ORF">L2764_06995</name>
</gene>
<protein>
    <submittedName>
        <fullName evidence="1">Terminase small subunit</fullName>
    </submittedName>
</protein>
<dbReference type="Gene3D" id="1.10.10.10">
    <property type="entry name" value="Winged helix-like DNA-binding domain superfamily/Winged helix DNA-binding domain"/>
    <property type="match status" value="1"/>
</dbReference>
<comment type="caution">
    <text evidence="1">The sequence shown here is derived from an EMBL/GenBank/DDBJ whole genome shotgun (WGS) entry which is preliminary data.</text>
</comment>
<dbReference type="Proteomes" id="UP001203423">
    <property type="component" value="Unassembled WGS sequence"/>
</dbReference>
<dbReference type="EMBL" id="JAKIKS010000019">
    <property type="protein sequence ID" value="MCL1124228.1"/>
    <property type="molecule type" value="Genomic_DNA"/>
</dbReference>
<reference evidence="1 2" key="1">
    <citation type="submission" date="2022-01" db="EMBL/GenBank/DDBJ databases">
        <title>Whole genome-based taxonomy of the Shewanellaceae.</title>
        <authorList>
            <person name="Martin-Rodriguez A.J."/>
        </authorList>
    </citation>
    <scope>NUCLEOTIDE SEQUENCE [LARGE SCALE GENOMIC DNA]</scope>
    <source>
        <strain evidence="1 2">DSM 17177</strain>
    </source>
</reference>
<organism evidence="1 2">
    <name type="scientific">Shewanella surugensis</name>
    <dbReference type="NCBI Taxonomy" id="212020"/>
    <lineage>
        <taxon>Bacteria</taxon>
        <taxon>Pseudomonadati</taxon>
        <taxon>Pseudomonadota</taxon>
        <taxon>Gammaproteobacteria</taxon>
        <taxon>Alteromonadales</taxon>
        <taxon>Shewanellaceae</taxon>
        <taxon>Shewanella</taxon>
    </lineage>
</organism>
<dbReference type="InterPro" id="IPR010906">
    <property type="entry name" value="Phage_lambda_Nu1_terminase-ssu"/>
</dbReference>
<keyword evidence="2" id="KW-1185">Reference proteome</keyword>
<name>A0ABT0L983_9GAMM</name>
<accession>A0ABT0L983</accession>
<evidence type="ECO:0000313" key="2">
    <source>
        <dbReference type="Proteomes" id="UP001203423"/>
    </source>
</evidence>
<proteinExistence type="predicted"/>
<sequence>MDVNRNGLADILEKSPKHVGDLITQGMPTSGGGGRGKAISINTKEAVDWLTEREVSKQIGDLQAENGPIEGTKDGEDLLLTMAKRRKADVDAKKAEEKVIDLEDLGQFMYAISSLYASELNGLGARLAPEVAGIDDPAQCKNRIDIECRRIRSATADRIYNFVDEYLAEQRSNVECETDEECGEVGD</sequence>
<dbReference type="InterPro" id="IPR036388">
    <property type="entry name" value="WH-like_DNA-bd_sf"/>
</dbReference>
<evidence type="ECO:0000313" key="1">
    <source>
        <dbReference type="EMBL" id="MCL1124228.1"/>
    </source>
</evidence>
<dbReference type="Pfam" id="PF07471">
    <property type="entry name" value="Phage_Nu1"/>
    <property type="match status" value="1"/>
</dbReference>
<dbReference type="RefSeq" id="WP_248939507.1">
    <property type="nucleotide sequence ID" value="NZ_JAKIKS010000019.1"/>
</dbReference>